<proteinExistence type="predicted"/>
<dbReference type="Proteomes" id="UP001596058">
    <property type="component" value="Unassembled WGS sequence"/>
</dbReference>
<gene>
    <name evidence="2" type="ORF">ACFPZ3_31690</name>
</gene>
<sequence length="441" mass="48534">MLPDGTLPSLAALLAVFRSCFTAPGHRSFAALVVGLIAQTRRRTVCGMLLGAGLERAWHHCRAHRFFSTARWCTDALGLVLGDLVVARLLAPGSAIIVVVDDTLFKRSGKKVFGVAWHHDGAAKGPKPIGFGNCWVIAGIIVQLPFLSRPLCLPVLARLWRPGHTGKIAFAQEMVEAIATRHPTRMVHAVGDAAYAGEHLRGLDDAITWTSRLKVTSVLHALPPPRTGRSGRPRTKGARLGTPADLAAAGSWRTTRVRRYGRTDIVHLTETVCLWYGPFRSQSIRVILVRDTQPRTRDGDDRGYGLPLITTDLLSSAEDLIARYAARWCIEVAFFDARQSLGVGQARNRTRLAVERTVPFGMICLSVTILWYATSGHSPADTAERRARSRWCTTKTEPSFEDMVIKLRRVIIAERFRPQAPYQATPEETQAVLAAWAAAET</sequence>
<dbReference type="RefSeq" id="WP_379517957.1">
    <property type="nucleotide sequence ID" value="NZ_JBHSPA010000037.1"/>
</dbReference>
<feature type="domain" description="Transposase IS701-like DDE" evidence="1">
    <location>
        <begin position="17"/>
        <end position="260"/>
    </location>
</feature>
<comment type="caution">
    <text evidence="2">The sequence shown here is derived from an EMBL/GenBank/DDBJ whole genome shotgun (WGS) entry which is preliminary data.</text>
</comment>
<protein>
    <submittedName>
        <fullName evidence="2">Transposase</fullName>
    </submittedName>
</protein>
<dbReference type="Pfam" id="PF13546">
    <property type="entry name" value="DDE_5"/>
    <property type="match status" value="1"/>
</dbReference>
<evidence type="ECO:0000259" key="1">
    <source>
        <dbReference type="Pfam" id="PF13546"/>
    </source>
</evidence>
<reference evidence="3" key="1">
    <citation type="journal article" date="2019" name="Int. J. Syst. Evol. Microbiol.">
        <title>The Global Catalogue of Microorganisms (GCM) 10K type strain sequencing project: providing services to taxonomists for standard genome sequencing and annotation.</title>
        <authorList>
            <consortium name="The Broad Institute Genomics Platform"/>
            <consortium name="The Broad Institute Genome Sequencing Center for Infectious Disease"/>
            <person name="Wu L."/>
            <person name="Ma J."/>
        </authorList>
    </citation>
    <scope>NUCLEOTIDE SEQUENCE [LARGE SCALE GENOMIC DNA]</scope>
    <source>
        <strain evidence="3">CCUG 53903</strain>
    </source>
</reference>
<dbReference type="InterPro" id="IPR038721">
    <property type="entry name" value="IS701-like_DDE_dom"/>
</dbReference>
<dbReference type="SUPFAM" id="SSF53098">
    <property type="entry name" value="Ribonuclease H-like"/>
    <property type="match status" value="1"/>
</dbReference>
<accession>A0ABW1CRU3</accession>
<dbReference type="EMBL" id="JBHSPA010000037">
    <property type="protein sequence ID" value="MFC5828455.1"/>
    <property type="molecule type" value="Genomic_DNA"/>
</dbReference>
<keyword evidence="3" id="KW-1185">Reference proteome</keyword>
<evidence type="ECO:0000313" key="3">
    <source>
        <dbReference type="Proteomes" id="UP001596058"/>
    </source>
</evidence>
<organism evidence="2 3">
    <name type="scientific">Nonomuraea insulae</name>
    <dbReference type="NCBI Taxonomy" id="1616787"/>
    <lineage>
        <taxon>Bacteria</taxon>
        <taxon>Bacillati</taxon>
        <taxon>Actinomycetota</taxon>
        <taxon>Actinomycetes</taxon>
        <taxon>Streptosporangiales</taxon>
        <taxon>Streptosporangiaceae</taxon>
        <taxon>Nonomuraea</taxon>
    </lineage>
</organism>
<evidence type="ECO:0000313" key="2">
    <source>
        <dbReference type="EMBL" id="MFC5828455.1"/>
    </source>
</evidence>
<dbReference type="InterPro" id="IPR012337">
    <property type="entry name" value="RNaseH-like_sf"/>
</dbReference>
<name>A0ABW1CRU3_9ACTN</name>